<name>A0A419T056_9FIRM</name>
<reference evidence="1 2" key="1">
    <citation type="submission" date="2016-08" db="EMBL/GenBank/DDBJ databases">
        <title>A new outlook on sporulation: Clostridium algidixylanolyticum.</title>
        <authorList>
            <person name="Poppleton D.I."/>
            <person name="Gribaldo S."/>
        </authorList>
    </citation>
    <scope>NUCLEOTIDE SEQUENCE [LARGE SCALE GENOMIC DNA]</scope>
    <source>
        <strain evidence="1 2">SPL73</strain>
    </source>
</reference>
<dbReference type="Proteomes" id="UP000284277">
    <property type="component" value="Unassembled WGS sequence"/>
</dbReference>
<dbReference type="OrthoDB" id="1654318at2"/>
<organism evidence="1 2">
    <name type="scientific">Lacrimispora algidixylanolytica</name>
    <dbReference type="NCBI Taxonomy" id="94868"/>
    <lineage>
        <taxon>Bacteria</taxon>
        <taxon>Bacillati</taxon>
        <taxon>Bacillota</taxon>
        <taxon>Clostridia</taxon>
        <taxon>Lachnospirales</taxon>
        <taxon>Lachnospiraceae</taxon>
        <taxon>Lacrimispora</taxon>
    </lineage>
</organism>
<dbReference type="Gene3D" id="2.60.120.10">
    <property type="entry name" value="Jelly Rolls"/>
    <property type="match status" value="1"/>
</dbReference>
<dbReference type="SUPFAM" id="SSF51182">
    <property type="entry name" value="RmlC-like cupins"/>
    <property type="match status" value="1"/>
</dbReference>
<evidence type="ECO:0000313" key="1">
    <source>
        <dbReference type="EMBL" id="RKD30801.1"/>
    </source>
</evidence>
<dbReference type="InterPro" id="IPR014710">
    <property type="entry name" value="RmlC-like_jellyroll"/>
</dbReference>
<comment type="caution">
    <text evidence="1">The sequence shown here is derived from an EMBL/GenBank/DDBJ whole genome shotgun (WGS) entry which is preliminary data.</text>
</comment>
<evidence type="ECO:0008006" key="3">
    <source>
        <dbReference type="Google" id="ProtNLM"/>
    </source>
</evidence>
<dbReference type="AlphaFoldDB" id="A0A419T056"/>
<proteinExistence type="predicted"/>
<gene>
    <name evidence="1" type="ORF">BET01_05660</name>
</gene>
<protein>
    <recommendedName>
        <fullName evidence="3">Cupin 2 conserved barrel domain-containing protein</fullName>
    </recommendedName>
</protein>
<dbReference type="EMBL" id="MCIA01000030">
    <property type="protein sequence ID" value="RKD30801.1"/>
    <property type="molecule type" value="Genomic_DNA"/>
</dbReference>
<evidence type="ECO:0000313" key="2">
    <source>
        <dbReference type="Proteomes" id="UP000284277"/>
    </source>
</evidence>
<sequence>MGESDLDKLELYHPEDSIYVEKKNGTRVNYFIFDEFEVHENVISPKSAQEWHMHRAIEEVLVVTSGEITIRWKDEGGIYRETASKDTVIRVRNSIHTIENRMDQEATFLVFRMVPEGKNKRDIIKNDKVIVP</sequence>
<accession>A0A419T056</accession>
<keyword evidence="2" id="KW-1185">Reference proteome</keyword>
<dbReference type="InterPro" id="IPR011051">
    <property type="entry name" value="RmlC_Cupin_sf"/>
</dbReference>